<dbReference type="Gene3D" id="3.40.50.1820">
    <property type="entry name" value="alpha/beta hydrolase"/>
    <property type="match status" value="1"/>
</dbReference>
<reference evidence="3 4" key="1">
    <citation type="journal article" date="2014" name="Int. J. Syst. Evol. Microbiol.">
        <title>Description of Galbitalea soli gen. nov., sp. nov., and Frondihabitans sucicola sp. nov.</title>
        <authorList>
            <person name="Kim S.J."/>
            <person name="Lim J.M."/>
            <person name="Ahn J.H."/>
            <person name="Weon H.Y."/>
            <person name="Hamada M."/>
            <person name="Suzuki K."/>
            <person name="Ahn T.Y."/>
            <person name="Kwon S.W."/>
        </authorList>
    </citation>
    <scope>NUCLEOTIDE SEQUENCE [LARGE SCALE GENOMIC DNA]</scope>
    <source>
        <strain evidence="3 4">NBRC 108727</strain>
    </source>
</reference>
<feature type="compositionally biased region" description="Basic and acidic residues" evidence="1">
    <location>
        <begin position="1"/>
        <end position="12"/>
    </location>
</feature>
<evidence type="ECO:0000313" key="4">
    <source>
        <dbReference type="Proteomes" id="UP000479756"/>
    </source>
</evidence>
<protein>
    <submittedName>
        <fullName evidence="3">Alpha/beta hydrolase</fullName>
    </submittedName>
</protein>
<dbReference type="PANTHER" id="PTHR11614">
    <property type="entry name" value="PHOSPHOLIPASE-RELATED"/>
    <property type="match status" value="1"/>
</dbReference>
<evidence type="ECO:0000259" key="2">
    <source>
        <dbReference type="Pfam" id="PF12146"/>
    </source>
</evidence>
<comment type="caution">
    <text evidence="3">The sequence shown here is derived from an EMBL/GenBank/DDBJ whole genome shotgun (WGS) entry which is preliminary data.</text>
</comment>
<feature type="domain" description="Serine aminopeptidase S33" evidence="2">
    <location>
        <begin position="43"/>
        <end position="284"/>
    </location>
</feature>
<dbReference type="EMBL" id="JAAGWZ010000005">
    <property type="protein sequence ID" value="NEM92525.1"/>
    <property type="molecule type" value="Genomic_DNA"/>
</dbReference>
<sequence>MTSRTHYAEPSKEAPVPTSVRTDHSYVDAEGVTIHYHRWDAQNPVGVVQIAHGLGEYAARYEYLAQALTAAGFTVYADDHRGHGQTGLGQYGGDRSRLGRLGPGGLRATIAALRMLTAIARDEHPDLPLAIIGHSWGSLMVQIILNRHASDYDAVILTGTAHRLPGSMNAGQLNARHKHLGDTGFEWLSRDPAVAAAFLADPLTFYADVLKLFGLADGLRLFGVPSRHLDHDVPLLIAIGSEDPLGGERSVRHLGAAYGKRSRLSDVELAVFPGARHEIFNETNRDEVNAFVIDWLTSRLVPRG</sequence>
<proteinExistence type="predicted"/>
<keyword evidence="3" id="KW-0378">Hydrolase</keyword>
<gene>
    <name evidence="3" type="ORF">G3T37_14320</name>
</gene>
<name>A0A7C9PPR5_9MICO</name>
<evidence type="ECO:0000313" key="3">
    <source>
        <dbReference type="EMBL" id="NEM92525.1"/>
    </source>
</evidence>
<organism evidence="3 4">
    <name type="scientific">Galbitalea soli</name>
    <dbReference type="NCBI Taxonomy" id="1268042"/>
    <lineage>
        <taxon>Bacteria</taxon>
        <taxon>Bacillati</taxon>
        <taxon>Actinomycetota</taxon>
        <taxon>Actinomycetes</taxon>
        <taxon>Micrococcales</taxon>
        <taxon>Microbacteriaceae</taxon>
        <taxon>Galbitalea</taxon>
    </lineage>
</organism>
<dbReference type="InterPro" id="IPR051044">
    <property type="entry name" value="MAG_DAG_Lipase"/>
</dbReference>
<dbReference type="Pfam" id="PF12146">
    <property type="entry name" value="Hydrolase_4"/>
    <property type="match status" value="1"/>
</dbReference>
<dbReference type="Proteomes" id="UP000479756">
    <property type="component" value="Unassembled WGS sequence"/>
</dbReference>
<dbReference type="SUPFAM" id="SSF53474">
    <property type="entry name" value="alpha/beta-Hydrolases"/>
    <property type="match status" value="1"/>
</dbReference>
<dbReference type="InterPro" id="IPR022742">
    <property type="entry name" value="Hydrolase_4"/>
</dbReference>
<dbReference type="AlphaFoldDB" id="A0A7C9PPR5"/>
<dbReference type="GO" id="GO:0016787">
    <property type="term" value="F:hydrolase activity"/>
    <property type="evidence" value="ECO:0007669"/>
    <property type="project" value="UniProtKB-KW"/>
</dbReference>
<evidence type="ECO:0000256" key="1">
    <source>
        <dbReference type="SAM" id="MobiDB-lite"/>
    </source>
</evidence>
<accession>A0A7C9PPR5</accession>
<keyword evidence="4" id="KW-1185">Reference proteome</keyword>
<dbReference type="InterPro" id="IPR029058">
    <property type="entry name" value="AB_hydrolase_fold"/>
</dbReference>
<feature type="region of interest" description="Disordered" evidence="1">
    <location>
        <begin position="1"/>
        <end position="20"/>
    </location>
</feature>